<dbReference type="EMBL" id="CAVMJV010000021">
    <property type="protein sequence ID" value="CAK5070225.1"/>
    <property type="molecule type" value="Genomic_DNA"/>
</dbReference>
<reference evidence="1" key="1">
    <citation type="submission" date="2023-11" db="EMBL/GenBank/DDBJ databases">
        <authorList>
            <person name="Poullet M."/>
        </authorList>
    </citation>
    <scope>NUCLEOTIDE SEQUENCE</scope>
    <source>
        <strain evidence="1">E1834</strain>
    </source>
</reference>
<organism evidence="1 2">
    <name type="scientific">Meloidogyne enterolobii</name>
    <name type="common">Root-knot nematode worm</name>
    <name type="synonym">Meloidogyne mayaguensis</name>
    <dbReference type="NCBI Taxonomy" id="390850"/>
    <lineage>
        <taxon>Eukaryota</taxon>
        <taxon>Metazoa</taxon>
        <taxon>Ecdysozoa</taxon>
        <taxon>Nematoda</taxon>
        <taxon>Chromadorea</taxon>
        <taxon>Rhabditida</taxon>
        <taxon>Tylenchina</taxon>
        <taxon>Tylenchomorpha</taxon>
        <taxon>Tylenchoidea</taxon>
        <taxon>Meloidogynidae</taxon>
        <taxon>Meloidogyninae</taxon>
        <taxon>Meloidogyne</taxon>
    </lineage>
</organism>
<keyword evidence="2" id="KW-1185">Reference proteome</keyword>
<proteinExistence type="predicted"/>
<evidence type="ECO:0000313" key="1">
    <source>
        <dbReference type="EMBL" id="CAK5070225.1"/>
    </source>
</evidence>
<comment type="caution">
    <text evidence="1">The sequence shown here is derived from an EMBL/GenBank/DDBJ whole genome shotgun (WGS) entry which is preliminary data.</text>
</comment>
<sequence>MRIRIFGKTINKTLIRTKKKMFLKTTNKNKQPTTVNKCFSVQKKLNLENIENSTTTSSSTLKINNVEVVEEQNNNNDVYSSNNSLMNETLEIRMSESSYENIGNEQQKQQQIFFGNAVDQYVFQNLGQMVFWKSNKEKQLEEELTKIKEEFNEHKEFSERLVKSCEEKNAQLLRENSQIKELLDTKTALDNAGDVIMKMEEELKCANADMAIKEAMLIDKQNEQEKSDNLIADLKKKIKQLEDDKLKLCYDQGTSVGTSGTGYQRFTTEQLAALNSLYEGNQWTKDDLNNLLENYGIRMEVVFLILPCHFISAS</sequence>
<accession>A0ACB0YZ72</accession>
<name>A0ACB0YZ72_MELEN</name>
<protein>
    <submittedName>
        <fullName evidence="1">Uncharacterized protein</fullName>
    </submittedName>
</protein>
<gene>
    <name evidence="1" type="ORF">MENTE1834_LOCUS18573</name>
</gene>
<dbReference type="Proteomes" id="UP001497535">
    <property type="component" value="Unassembled WGS sequence"/>
</dbReference>
<evidence type="ECO:0000313" key="2">
    <source>
        <dbReference type="Proteomes" id="UP001497535"/>
    </source>
</evidence>